<feature type="transmembrane region" description="Helical" evidence="1">
    <location>
        <begin position="146"/>
        <end position="162"/>
    </location>
</feature>
<comment type="caution">
    <text evidence="2">The sequence shown here is derived from an EMBL/GenBank/DDBJ whole genome shotgun (WGS) entry which is preliminary data.</text>
</comment>
<evidence type="ECO:0008006" key="4">
    <source>
        <dbReference type="Google" id="ProtNLM"/>
    </source>
</evidence>
<proteinExistence type="predicted"/>
<evidence type="ECO:0000313" key="2">
    <source>
        <dbReference type="EMBL" id="KPL81743.1"/>
    </source>
</evidence>
<sequence length="163" mass="17430">MTRRDYCILYLIGLILAAAWASFQAAPGYMDADYYYLGGVHLAEGKGFWENVLWNYLDDPAGLPHPSHAYWMPLASILAAGGMLVSGTTSFWAAKLPFLLLAAGVPVVSAALGYRLTGRRGLAWLAGALGLAPGFYAAYMTLTETFALYMLLGGGVLLLGGTR</sequence>
<dbReference type="AlphaFoldDB" id="A0A0P6XZ59"/>
<gene>
    <name evidence="2" type="ORF">ADN01_09085</name>
</gene>
<feature type="transmembrane region" description="Helical" evidence="1">
    <location>
        <begin position="68"/>
        <end position="86"/>
    </location>
</feature>
<keyword evidence="1" id="KW-1133">Transmembrane helix</keyword>
<dbReference type="STRING" id="229921.ADN01_09085"/>
<dbReference type="EMBL" id="LGCM01000035">
    <property type="protein sequence ID" value="KPL81743.1"/>
    <property type="molecule type" value="Genomic_DNA"/>
</dbReference>
<organism evidence="2 3">
    <name type="scientific">Levilinea saccharolytica</name>
    <dbReference type="NCBI Taxonomy" id="229921"/>
    <lineage>
        <taxon>Bacteria</taxon>
        <taxon>Bacillati</taxon>
        <taxon>Chloroflexota</taxon>
        <taxon>Anaerolineae</taxon>
        <taxon>Anaerolineales</taxon>
        <taxon>Anaerolineaceae</taxon>
        <taxon>Levilinea</taxon>
    </lineage>
</organism>
<dbReference type="RefSeq" id="WP_201778665.1">
    <property type="nucleotide sequence ID" value="NZ_LGCM01000035.1"/>
</dbReference>
<evidence type="ECO:0000256" key="1">
    <source>
        <dbReference type="SAM" id="Phobius"/>
    </source>
</evidence>
<keyword evidence="3" id="KW-1185">Reference proteome</keyword>
<accession>A0A0P6XZ59</accession>
<feature type="transmembrane region" description="Helical" evidence="1">
    <location>
        <begin position="98"/>
        <end position="116"/>
    </location>
</feature>
<dbReference type="Proteomes" id="UP000050501">
    <property type="component" value="Unassembled WGS sequence"/>
</dbReference>
<protein>
    <recommendedName>
        <fullName evidence="4">Glycosyltransferase RgtA/B/C/D-like domain-containing protein</fullName>
    </recommendedName>
</protein>
<feature type="non-terminal residue" evidence="2">
    <location>
        <position position="163"/>
    </location>
</feature>
<keyword evidence="1" id="KW-0472">Membrane</keyword>
<evidence type="ECO:0000313" key="3">
    <source>
        <dbReference type="Proteomes" id="UP000050501"/>
    </source>
</evidence>
<reference evidence="2 3" key="1">
    <citation type="submission" date="2015-07" db="EMBL/GenBank/DDBJ databases">
        <title>Genome sequence of Levilinea saccharolytica DSM 16555.</title>
        <authorList>
            <person name="Hemp J."/>
            <person name="Ward L.M."/>
            <person name="Pace L.A."/>
            <person name="Fischer W.W."/>
        </authorList>
    </citation>
    <scope>NUCLEOTIDE SEQUENCE [LARGE SCALE GENOMIC DNA]</scope>
    <source>
        <strain evidence="2 3">KIBI-1</strain>
    </source>
</reference>
<keyword evidence="1" id="KW-0812">Transmembrane</keyword>
<name>A0A0P6XZ59_9CHLR</name>